<evidence type="ECO:0000313" key="2">
    <source>
        <dbReference type="EMBL" id="GAA2347290.1"/>
    </source>
</evidence>
<feature type="transmembrane region" description="Helical" evidence="1">
    <location>
        <begin position="74"/>
        <end position="95"/>
    </location>
</feature>
<organism evidence="2 3">
    <name type="scientific">Saccharopolyspora halophila</name>
    <dbReference type="NCBI Taxonomy" id="405551"/>
    <lineage>
        <taxon>Bacteria</taxon>
        <taxon>Bacillati</taxon>
        <taxon>Actinomycetota</taxon>
        <taxon>Actinomycetes</taxon>
        <taxon>Pseudonocardiales</taxon>
        <taxon>Pseudonocardiaceae</taxon>
        <taxon>Saccharopolyspora</taxon>
    </lineage>
</organism>
<dbReference type="Proteomes" id="UP001501218">
    <property type="component" value="Unassembled WGS sequence"/>
</dbReference>
<gene>
    <name evidence="2" type="ORF">GCM10009854_25420</name>
</gene>
<comment type="caution">
    <text evidence="2">The sequence shown here is derived from an EMBL/GenBank/DDBJ whole genome shotgun (WGS) entry which is preliminary data.</text>
</comment>
<dbReference type="EMBL" id="BAAARA010000008">
    <property type="protein sequence ID" value="GAA2347290.1"/>
    <property type="molecule type" value="Genomic_DNA"/>
</dbReference>
<keyword evidence="1" id="KW-0472">Membrane</keyword>
<feature type="transmembrane region" description="Helical" evidence="1">
    <location>
        <begin position="178"/>
        <end position="199"/>
    </location>
</feature>
<sequence>MKGLLRAPGRPTSVLLIAVLAGPTIAWCRYVVDALAGCAGGYGNHRVSGDVTPAGCLLSVSGEPVYRLPWLADFVAAASLLVALLAVVVVLCWPLRSAVRPVLALLPLPLLLSAVVLMRYKSWGPPGKAHMTSGFLAHVAVRPQTAGSDAPARAVEVADAGWRVVMPGAGILVPAPGLIWYLVACFGVLLAALVVVVVWRARPRRAPAGDTRRRSPRAAGSPR</sequence>
<name>A0ABN3GB31_9PSEU</name>
<keyword evidence="1" id="KW-1133">Transmembrane helix</keyword>
<proteinExistence type="predicted"/>
<evidence type="ECO:0000313" key="3">
    <source>
        <dbReference type="Proteomes" id="UP001501218"/>
    </source>
</evidence>
<protein>
    <submittedName>
        <fullName evidence="2">Uncharacterized protein</fullName>
    </submittedName>
</protein>
<keyword evidence="3" id="KW-1185">Reference proteome</keyword>
<feature type="transmembrane region" description="Helical" evidence="1">
    <location>
        <begin position="102"/>
        <end position="120"/>
    </location>
</feature>
<feature type="transmembrane region" description="Helical" evidence="1">
    <location>
        <begin position="12"/>
        <end position="32"/>
    </location>
</feature>
<evidence type="ECO:0000256" key="1">
    <source>
        <dbReference type="SAM" id="Phobius"/>
    </source>
</evidence>
<reference evidence="2 3" key="1">
    <citation type="journal article" date="2019" name="Int. J. Syst. Evol. Microbiol.">
        <title>The Global Catalogue of Microorganisms (GCM) 10K type strain sequencing project: providing services to taxonomists for standard genome sequencing and annotation.</title>
        <authorList>
            <consortium name="The Broad Institute Genomics Platform"/>
            <consortium name="The Broad Institute Genome Sequencing Center for Infectious Disease"/>
            <person name="Wu L."/>
            <person name="Ma J."/>
        </authorList>
    </citation>
    <scope>NUCLEOTIDE SEQUENCE [LARGE SCALE GENOMIC DNA]</scope>
    <source>
        <strain evidence="2 3">JCM 16221</strain>
    </source>
</reference>
<dbReference type="RefSeq" id="WP_344130703.1">
    <property type="nucleotide sequence ID" value="NZ_BAAARA010000008.1"/>
</dbReference>
<accession>A0ABN3GB31</accession>
<keyword evidence="1" id="KW-0812">Transmembrane</keyword>